<accession>A0ABV6HL32</accession>
<organism evidence="2 3">
    <name type="scientific">Olivibacter oleidegradans</name>
    <dbReference type="NCBI Taxonomy" id="760123"/>
    <lineage>
        <taxon>Bacteria</taxon>
        <taxon>Pseudomonadati</taxon>
        <taxon>Bacteroidota</taxon>
        <taxon>Sphingobacteriia</taxon>
        <taxon>Sphingobacteriales</taxon>
        <taxon>Sphingobacteriaceae</taxon>
        <taxon>Olivibacter</taxon>
    </lineage>
</organism>
<keyword evidence="1" id="KW-1133">Transmembrane helix</keyword>
<feature type="transmembrane region" description="Helical" evidence="1">
    <location>
        <begin position="82"/>
        <end position="105"/>
    </location>
</feature>
<evidence type="ECO:0000313" key="3">
    <source>
        <dbReference type="Proteomes" id="UP001589774"/>
    </source>
</evidence>
<dbReference type="Proteomes" id="UP001589774">
    <property type="component" value="Unassembled WGS sequence"/>
</dbReference>
<proteinExistence type="predicted"/>
<feature type="transmembrane region" description="Helical" evidence="1">
    <location>
        <begin position="6"/>
        <end position="34"/>
    </location>
</feature>
<sequence length="114" mass="12880">MKMFIVLCVIIFTAQLVLPWWIIIPISVIVSYLFNEKPWKAFIICFAAIYCVWALYSLYLSYLNGHILANRVGLLLGLPESSFNWIWMTLISGIPGGLVAGFAGLSGQYIRKAF</sequence>
<protein>
    <submittedName>
        <fullName evidence="2">Uncharacterized protein</fullName>
    </submittedName>
</protein>
<feature type="transmembrane region" description="Helical" evidence="1">
    <location>
        <begin position="41"/>
        <end position="62"/>
    </location>
</feature>
<dbReference type="EMBL" id="JBHLWO010000002">
    <property type="protein sequence ID" value="MFC0319598.1"/>
    <property type="molecule type" value="Genomic_DNA"/>
</dbReference>
<gene>
    <name evidence="2" type="ORF">ACFFI0_14855</name>
</gene>
<dbReference type="RefSeq" id="WP_130855831.1">
    <property type="nucleotide sequence ID" value="NZ_JBHLWO010000002.1"/>
</dbReference>
<name>A0ABV6HL32_9SPHI</name>
<keyword evidence="1" id="KW-0812">Transmembrane</keyword>
<evidence type="ECO:0000256" key="1">
    <source>
        <dbReference type="SAM" id="Phobius"/>
    </source>
</evidence>
<reference evidence="2 3" key="1">
    <citation type="submission" date="2024-09" db="EMBL/GenBank/DDBJ databases">
        <authorList>
            <person name="Sun Q."/>
            <person name="Mori K."/>
        </authorList>
    </citation>
    <scope>NUCLEOTIDE SEQUENCE [LARGE SCALE GENOMIC DNA]</scope>
    <source>
        <strain evidence="2 3">CCM 7765</strain>
    </source>
</reference>
<keyword evidence="1" id="KW-0472">Membrane</keyword>
<keyword evidence="3" id="KW-1185">Reference proteome</keyword>
<comment type="caution">
    <text evidence="2">The sequence shown here is derived from an EMBL/GenBank/DDBJ whole genome shotgun (WGS) entry which is preliminary data.</text>
</comment>
<evidence type="ECO:0000313" key="2">
    <source>
        <dbReference type="EMBL" id="MFC0319598.1"/>
    </source>
</evidence>